<dbReference type="InterPro" id="IPR015867">
    <property type="entry name" value="N-reg_PII/ATP_PRibTrfase_C"/>
</dbReference>
<evidence type="ECO:0000256" key="5">
    <source>
        <dbReference type="ARBA" id="ARBA00023136"/>
    </source>
</evidence>
<dbReference type="PANTHER" id="PTHR33545">
    <property type="entry name" value="UPF0750 MEMBRANE PROTEIN YITT-RELATED"/>
    <property type="match status" value="1"/>
</dbReference>
<evidence type="ECO:0000256" key="6">
    <source>
        <dbReference type="SAM" id="Phobius"/>
    </source>
</evidence>
<protein>
    <submittedName>
        <fullName evidence="8">YitT family protein</fullName>
    </submittedName>
</protein>
<dbReference type="AlphaFoldDB" id="A0A4Q5LCP9"/>
<keyword evidence="9" id="KW-1185">Reference proteome</keyword>
<dbReference type="Pfam" id="PF02588">
    <property type="entry name" value="YitT_membrane"/>
    <property type="match status" value="1"/>
</dbReference>
<sequence>MLLPQLIMHNHLEKKRRAVASAGPAAFSPSPEFLDRAEQLPTGWQFRRQLGQLIFIVLGVFSAALGLKGFLLPNEFIDGGVTGISLLTSQLTHVSLSLLIVVINVPFIVLGYFQLGRGFALKTLLAIVALALVLLVISFPTLTQDKLLIAVFGGFFLGAGIGLTVRGGAVLDGTEVLAVYLSKKTPLSVGDVILLINLVIFGAAALLLSVETALYSILAYLSAAKTIDFIIEGIEEYTGVTIVSGRSEEIRKMVTEQLGRGATIYAGKRGFGSTGHQLAAVDILFTVTTRLELTKLTDEVNKIDPQAFIVMHSVRETKGGLVKKRPLH</sequence>
<feature type="domain" description="DUF2179" evidence="7">
    <location>
        <begin position="260"/>
        <end position="319"/>
    </location>
</feature>
<evidence type="ECO:0000256" key="1">
    <source>
        <dbReference type="ARBA" id="ARBA00004651"/>
    </source>
</evidence>
<comment type="caution">
    <text evidence="8">The sequence shown here is derived from an EMBL/GenBank/DDBJ whole genome shotgun (WGS) entry which is preliminary data.</text>
</comment>
<accession>A0A4Q5LCP9</accession>
<evidence type="ECO:0000313" key="9">
    <source>
        <dbReference type="Proteomes" id="UP000294155"/>
    </source>
</evidence>
<gene>
    <name evidence="8" type="ORF">EWM57_11330</name>
</gene>
<evidence type="ECO:0000259" key="7">
    <source>
        <dbReference type="Pfam" id="PF10035"/>
    </source>
</evidence>
<dbReference type="InterPro" id="IPR019264">
    <property type="entry name" value="DUF2179"/>
</dbReference>
<evidence type="ECO:0000256" key="3">
    <source>
        <dbReference type="ARBA" id="ARBA00022692"/>
    </source>
</evidence>
<dbReference type="PANTHER" id="PTHR33545:SF3">
    <property type="entry name" value="UPF0750 MEMBRANE PROTEIN YQFU"/>
    <property type="match status" value="1"/>
</dbReference>
<evidence type="ECO:0000313" key="8">
    <source>
        <dbReference type="EMBL" id="RYU79120.1"/>
    </source>
</evidence>
<organism evidence="8 9">
    <name type="scientific">Hymenobacter persicinus</name>
    <dbReference type="NCBI Taxonomy" id="2025506"/>
    <lineage>
        <taxon>Bacteria</taxon>
        <taxon>Pseudomonadati</taxon>
        <taxon>Bacteroidota</taxon>
        <taxon>Cytophagia</taxon>
        <taxon>Cytophagales</taxon>
        <taxon>Hymenobacteraceae</taxon>
        <taxon>Hymenobacter</taxon>
    </lineage>
</organism>
<dbReference type="PIRSF" id="PIRSF006483">
    <property type="entry name" value="Membrane_protein_YitT"/>
    <property type="match status" value="1"/>
</dbReference>
<dbReference type="CDD" id="cd16380">
    <property type="entry name" value="YitT_C"/>
    <property type="match status" value="1"/>
</dbReference>
<dbReference type="Gene3D" id="3.30.70.120">
    <property type="match status" value="1"/>
</dbReference>
<dbReference type="EMBL" id="SEWE01000021">
    <property type="protein sequence ID" value="RYU79120.1"/>
    <property type="molecule type" value="Genomic_DNA"/>
</dbReference>
<feature type="transmembrane region" description="Helical" evidence="6">
    <location>
        <begin position="53"/>
        <end position="71"/>
    </location>
</feature>
<dbReference type="OrthoDB" id="265478at2"/>
<reference evidence="8 9" key="1">
    <citation type="submission" date="2019-02" db="EMBL/GenBank/DDBJ databases">
        <title>Bacterial novel species isolated from soil.</title>
        <authorList>
            <person name="Jung H.-Y."/>
        </authorList>
    </citation>
    <scope>NUCLEOTIDE SEQUENCE [LARGE SCALE GENOMIC DNA]</scope>
    <source>
        <strain evidence="8 9">1-3-3-3</strain>
    </source>
</reference>
<feature type="transmembrane region" description="Helical" evidence="6">
    <location>
        <begin position="192"/>
        <end position="221"/>
    </location>
</feature>
<keyword evidence="4 6" id="KW-1133">Transmembrane helix</keyword>
<dbReference type="Proteomes" id="UP000294155">
    <property type="component" value="Unassembled WGS sequence"/>
</dbReference>
<dbReference type="Pfam" id="PF10035">
    <property type="entry name" value="DUF2179"/>
    <property type="match status" value="1"/>
</dbReference>
<evidence type="ECO:0000256" key="2">
    <source>
        <dbReference type="ARBA" id="ARBA00022475"/>
    </source>
</evidence>
<comment type="subcellular location">
    <subcellularLocation>
        <location evidence="1">Cell membrane</location>
        <topology evidence="1">Multi-pass membrane protein</topology>
    </subcellularLocation>
</comment>
<dbReference type="GO" id="GO:0005886">
    <property type="term" value="C:plasma membrane"/>
    <property type="evidence" value="ECO:0007669"/>
    <property type="project" value="UniProtKB-SubCell"/>
</dbReference>
<evidence type="ECO:0000256" key="4">
    <source>
        <dbReference type="ARBA" id="ARBA00022989"/>
    </source>
</evidence>
<feature type="transmembrane region" description="Helical" evidence="6">
    <location>
        <begin position="148"/>
        <end position="171"/>
    </location>
</feature>
<keyword evidence="3 6" id="KW-0812">Transmembrane</keyword>
<dbReference type="InterPro" id="IPR003740">
    <property type="entry name" value="YitT"/>
</dbReference>
<feature type="transmembrane region" description="Helical" evidence="6">
    <location>
        <begin position="124"/>
        <end position="142"/>
    </location>
</feature>
<keyword evidence="5 6" id="KW-0472">Membrane</keyword>
<dbReference type="RefSeq" id="WP_129921262.1">
    <property type="nucleotide sequence ID" value="NZ_SEWE01000021.1"/>
</dbReference>
<name>A0A4Q5LCP9_9BACT</name>
<proteinExistence type="predicted"/>
<dbReference type="InterPro" id="IPR051461">
    <property type="entry name" value="UPF0750_membrane"/>
</dbReference>
<keyword evidence="2" id="KW-1003">Cell membrane</keyword>
<feature type="transmembrane region" description="Helical" evidence="6">
    <location>
        <begin position="91"/>
        <end position="112"/>
    </location>
</feature>